<accession>A0AA44LEE0</accession>
<protein>
    <submittedName>
        <fullName evidence="1">Uncharacterized protein</fullName>
    </submittedName>
</protein>
<dbReference type="RefSeq" id="WP_075848469.1">
    <property type="nucleotide sequence ID" value="NZ_CP022049.2"/>
</dbReference>
<dbReference type="Proteomes" id="UP000185597">
    <property type="component" value="Unassembled WGS sequence"/>
</dbReference>
<dbReference type="AlphaFoldDB" id="A0AA44LEE0"/>
<gene>
    <name evidence="1" type="ORF">BWD41_16570</name>
</gene>
<comment type="caution">
    <text evidence="1">The sequence shown here is derived from an EMBL/GenBank/DDBJ whole genome shotgun (WGS) entry which is preliminary data.</text>
</comment>
<proteinExistence type="predicted"/>
<dbReference type="EMBL" id="MTCP01000007">
    <property type="protein sequence ID" value="OLY68397.1"/>
    <property type="molecule type" value="Genomic_DNA"/>
</dbReference>
<name>A0AA44LEE0_CITBR</name>
<reference evidence="1 2" key="1">
    <citation type="submission" date="2017-01" db="EMBL/GenBank/DDBJ databases">
        <title>First report of the plasmid-mediated mcr-1 gene in Citrobacter freudii.</title>
        <authorList>
            <person name="Liu J."/>
            <person name="Yang Y."/>
            <person name="Li Y."/>
            <person name="Liu D."/>
            <person name="Tuo H."/>
            <person name="Davis M."/>
            <person name="Zhang A."/>
        </authorList>
    </citation>
    <scope>NUCLEOTIDE SEQUENCE [LARGE SCALE GENOMIC DNA]</scope>
    <source>
        <strain evidence="1 2">SCC4</strain>
    </source>
</reference>
<evidence type="ECO:0000313" key="1">
    <source>
        <dbReference type="EMBL" id="OLY68397.1"/>
    </source>
</evidence>
<evidence type="ECO:0000313" key="2">
    <source>
        <dbReference type="Proteomes" id="UP000185597"/>
    </source>
</evidence>
<sequence>MATTSCPKCSSTRFELKEHPVANSKYRILFIQCSSCGAAVGTTEYQNTNSLIHNLAKKLGFSI</sequence>
<organism evidence="1 2">
    <name type="scientific">Citrobacter braakii</name>
    <dbReference type="NCBI Taxonomy" id="57706"/>
    <lineage>
        <taxon>Bacteria</taxon>
        <taxon>Pseudomonadati</taxon>
        <taxon>Pseudomonadota</taxon>
        <taxon>Gammaproteobacteria</taxon>
        <taxon>Enterobacterales</taxon>
        <taxon>Enterobacteriaceae</taxon>
        <taxon>Citrobacter</taxon>
        <taxon>Citrobacter freundii complex</taxon>
    </lineage>
</organism>